<dbReference type="InterPro" id="IPR019793">
    <property type="entry name" value="Peroxidases_heam-ligand_BS"/>
</dbReference>
<evidence type="ECO:0000259" key="20">
    <source>
        <dbReference type="PROSITE" id="PS50873"/>
    </source>
</evidence>
<feature type="site" description="Transition state stabilizer" evidence="17">
    <location>
        <position position="114"/>
    </location>
</feature>
<dbReference type="GO" id="GO:0020037">
    <property type="term" value="F:heme binding"/>
    <property type="evidence" value="ECO:0007669"/>
    <property type="project" value="UniProtKB-UniRule"/>
</dbReference>
<dbReference type="Gene3D" id="1.10.520.10">
    <property type="match status" value="1"/>
</dbReference>
<feature type="disulfide bond" evidence="18">
    <location>
        <begin position="120"/>
        <end position="142"/>
    </location>
</feature>
<evidence type="ECO:0000256" key="18">
    <source>
        <dbReference type="PIRSR" id="PIRSR600823-5"/>
    </source>
</evidence>
<dbReference type="EnsemblPlants" id="EMT29259">
    <property type="protein sequence ID" value="EMT29259"/>
    <property type="gene ID" value="F775_30610"/>
</dbReference>
<feature type="binding site" evidence="16">
    <location>
        <position position="119"/>
    </location>
    <ligand>
        <name>Ca(2+)</name>
        <dbReference type="ChEBI" id="CHEBI:29108"/>
        <label>1</label>
    </ligand>
</feature>
<feature type="binding site" evidence="16">
    <location>
        <position position="157"/>
    </location>
    <ligand>
        <name>Ca(2+)</name>
        <dbReference type="ChEBI" id="CHEBI:29108"/>
        <label>1</label>
    </ligand>
</feature>
<name>M8C4V5_AEGTA</name>
<dbReference type="InterPro" id="IPR000823">
    <property type="entry name" value="Peroxidase_pln"/>
</dbReference>
<dbReference type="GO" id="GO:0006979">
    <property type="term" value="P:response to oxidative stress"/>
    <property type="evidence" value="ECO:0007669"/>
    <property type="project" value="UniProtKB-UniRule"/>
</dbReference>
<keyword evidence="5 19" id="KW-0349">Heme</keyword>
<evidence type="ECO:0000256" key="7">
    <source>
        <dbReference type="ARBA" id="ARBA00022837"/>
    </source>
</evidence>
<evidence type="ECO:0000256" key="4">
    <source>
        <dbReference type="ARBA" id="ARBA00022559"/>
    </source>
</evidence>
<evidence type="ECO:0000256" key="3">
    <source>
        <dbReference type="ARBA" id="ARBA00012313"/>
    </source>
</evidence>
<evidence type="ECO:0000256" key="10">
    <source>
        <dbReference type="ARBA" id="ARBA00023157"/>
    </source>
</evidence>
<evidence type="ECO:0000256" key="8">
    <source>
        <dbReference type="ARBA" id="ARBA00023002"/>
    </source>
</evidence>
<keyword evidence="9 16" id="KW-0408">Iron</keyword>
<accession>M8C4V5</accession>
<reference evidence="21" key="1">
    <citation type="submission" date="2015-06" db="UniProtKB">
        <authorList>
            <consortium name="EnsemblPlants"/>
        </authorList>
    </citation>
    <scope>IDENTIFICATION</scope>
</reference>
<dbReference type="PANTHER" id="PTHR31388:SF202">
    <property type="entry name" value="PEROXIDASE"/>
    <property type="match status" value="1"/>
</dbReference>
<dbReference type="InterPro" id="IPR010255">
    <property type="entry name" value="Haem_peroxidase_sf"/>
</dbReference>
<organism evidence="21">
    <name type="scientific">Aegilops tauschii</name>
    <name type="common">Tausch's goatgrass</name>
    <name type="synonym">Aegilops squarrosa</name>
    <dbReference type="NCBI Taxonomy" id="37682"/>
    <lineage>
        <taxon>Eukaryota</taxon>
        <taxon>Viridiplantae</taxon>
        <taxon>Streptophyta</taxon>
        <taxon>Embryophyta</taxon>
        <taxon>Tracheophyta</taxon>
        <taxon>Spermatophyta</taxon>
        <taxon>Magnoliopsida</taxon>
        <taxon>Liliopsida</taxon>
        <taxon>Poales</taxon>
        <taxon>Poaceae</taxon>
        <taxon>BOP clade</taxon>
        <taxon>Pooideae</taxon>
        <taxon>Triticodae</taxon>
        <taxon>Triticeae</taxon>
        <taxon>Triticinae</taxon>
        <taxon>Aegilops</taxon>
    </lineage>
</organism>
<comment type="cofactor">
    <cofactor evidence="16 19">
        <name>heme b</name>
        <dbReference type="ChEBI" id="CHEBI:60344"/>
    </cofactor>
    <text evidence="16 19">Binds 1 heme b (iron(II)-protoporphyrin IX) group per subunit.</text>
</comment>
<keyword evidence="8 19" id="KW-0560">Oxidoreductase</keyword>
<dbReference type="PANTHER" id="PTHR31388">
    <property type="entry name" value="PEROXIDASE 72-RELATED"/>
    <property type="match status" value="1"/>
</dbReference>
<proteinExistence type="inferred from homology"/>
<keyword evidence="13 19" id="KW-0376">Hydrogen peroxide</keyword>
<evidence type="ECO:0000256" key="14">
    <source>
        <dbReference type="PIRSR" id="PIRSR600823-1"/>
    </source>
</evidence>
<dbReference type="FunFam" id="1.10.420.10:FF:000006">
    <property type="entry name" value="Peroxidase"/>
    <property type="match status" value="1"/>
</dbReference>
<feature type="active site" description="Proton acceptor" evidence="14">
    <location>
        <position position="118"/>
    </location>
</feature>
<dbReference type="GO" id="GO:0005576">
    <property type="term" value="C:extracellular region"/>
    <property type="evidence" value="ECO:0007669"/>
    <property type="project" value="UniProtKB-SubCell"/>
</dbReference>
<keyword evidence="11" id="KW-0325">Glycoprotein</keyword>
<evidence type="ECO:0000256" key="15">
    <source>
        <dbReference type="PIRSR" id="PIRSR600823-2"/>
    </source>
</evidence>
<keyword evidence="6 16" id="KW-0479">Metal-binding</keyword>
<feature type="binding site" evidence="16">
    <location>
        <position position="143"/>
    </location>
    <ligand>
        <name>Ca(2+)</name>
        <dbReference type="ChEBI" id="CHEBI:29108"/>
        <label>1</label>
    </ligand>
</feature>
<keyword evidence="10 18" id="KW-1015">Disulfide bond</keyword>
<dbReference type="PRINTS" id="PR00461">
    <property type="entry name" value="PLPEROXIDASE"/>
</dbReference>
<feature type="domain" description="Plant heme peroxidase family profile" evidence="20">
    <location>
        <begin position="77"/>
        <end position="388"/>
    </location>
</feature>
<comment type="subcellular location">
    <subcellularLocation>
        <location evidence="19">Secreted</location>
    </subcellularLocation>
</comment>
<dbReference type="InterPro" id="IPR019794">
    <property type="entry name" value="Peroxidases_AS"/>
</dbReference>
<comment type="catalytic activity">
    <reaction evidence="1 19">
        <text>2 a phenolic donor + H2O2 = 2 a phenolic radical donor + 2 H2O</text>
        <dbReference type="Rhea" id="RHEA:56136"/>
        <dbReference type="ChEBI" id="CHEBI:15377"/>
        <dbReference type="ChEBI" id="CHEBI:16240"/>
        <dbReference type="ChEBI" id="CHEBI:139520"/>
        <dbReference type="ChEBI" id="CHEBI:139521"/>
        <dbReference type="EC" id="1.11.1.7"/>
    </reaction>
</comment>
<dbReference type="Pfam" id="PF00141">
    <property type="entry name" value="peroxidase"/>
    <property type="match status" value="1"/>
</dbReference>
<dbReference type="PRINTS" id="PR00458">
    <property type="entry name" value="PEROXIDASE"/>
</dbReference>
<dbReference type="GO" id="GO:0140825">
    <property type="term" value="F:lactoperoxidase activity"/>
    <property type="evidence" value="ECO:0007669"/>
    <property type="project" value="UniProtKB-EC"/>
</dbReference>
<feature type="binding site" evidence="16">
    <location>
        <position position="263"/>
    </location>
    <ligand>
        <name>Ca(2+)</name>
        <dbReference type="ChEBI" id="CHEBI:29108"/>
        <label>2</label>
    </ligand>
</feature>
<evidence type="ECO:0000256" key="12">
    <source>
        <dbReference type="ARBA" id="ARBA00023283"/>
    </source>
</evidence>
<dbReference type="Gene3D" id="1.10.420.10">
    <property type="entry name" value="Peroxidase, domain 2"/>
    <property type="match status" value="1"/>
</dbReference>
<evidence type="ECO:0000313" key="21">
    <source>
        <dbReference type="EnsemblPlants" id="EMT29259"/>
    </source>
</evidence>
<keyword evidence="12" id="KW-0873">Pyrrolidone carboxylic acid</keyword>
<feature type="binding site" evidence="16">
    <location>
        <position position="308"/>
    </location>
    <ligand>
        <name>Ca(2+)</name>
        <dbReference type="ChEBI" id="CHEBI:29108"/>
        <label>2</label>
    </ligand>
</feature>
<comment type="function">
    <text evidence="19">Removal of H(2)O(2), oxidation of toxic reductants, biosynthesis and degradation of lignin, suberization, auxin catabolism, response to environmental stresses such as wounding, pathogen attack and oxidative stress.</text>
</comment>
<evidence type="ECO:0000256" key="6">
    <source>
        <dbReference type="ARBA" id="ARBA00022723"/>
    </source>
</evidence>
<dbReference type="InterPro" id="IPR002016">
    <property type="entry name" value="Haem_peroxidase"/>
</dbReference>
<feature type="binding site" evidence="16">
    <location>
        <position position="141"/>
    </location>
    <ligand>
        <name>Ca(2+)</name>
        <dbReference type="ChEBI" id="CHEBI:29108"/>
        <label>1</label>
    </ligand>
</feature>
<comment type="cofactor">
    <cofactor evidence="16 19">
        <name>Ca(2+)</name>
        <dbReference type="ChEBI" id="CHEBI:29108"/>
    </cofactor>
    <text evidence="16 19">Binds 2 calcium ions per subunit.</text>
</comment>
<evidence type="ECO:0000256" key="2">
    <source>
        <dbReference type="ARBA" id="ARBA00006873"/>
    </source>
</evidence>
<comment type="similarity">
    <text evidence="19">Belongs to the peroxidase family. Classical plant (class III) peroxidase subfamily.</text>
</comment>
<dbReference type="PROSITE" id="PS00436">
    <property type="entry name" value="PEROXIDASE_2"/>
    <property type="match status" value="1"/>
</dbReference>
<feature type="disulfide bond" evidence="18">
    <location>
        <begin position="87"/>
        <end position="184"/>
    </location>
</feature>
<comment type="similarity">
    <text evidence="2">Belongs to the peroxidase family. Ascorbate peroxidase subfamily.</text>
</comment>
<evidence type="ECO:0000256" key="1">
    <source>
        <dbReference type="ARBA" id="ARBA00000189"/>
    </source>
</evidence>
<evidence type="ECO:0000256" key="5">
    <source>
        <dbReference type="ARBA" id="ARBA00022617"/>
    </source>
</evidence>
<dbReference type="PROSITE" id="PS00435">
    <property type="entry name" value="PEROXIDASE_1"/>
    <property type="match status" value="1"/>
</dbReference>
<protein>
    <recommendedName>
        <fullName evidence="3 19">Peroxidase</fullName>
        <ecNumber evidence="3 19">1.11.1.7</ecNumber>
    </recommendedName>
</protein>
<dbReference type="AlphaFoldDB" id="M8C4V5"/>
<feature type="disulfide bond" evidence="18">
    <location>
        <begin position="190"/>
        <end position="384"/>
    </location>
</feature>
<dbReference type="EC" id="1.11.1.7" evidence="3 19"/>
<feature type="binding site" description="axial binding residue" evidence="16">
    <location>
        <position position="262"/>
    </location>
    <ligand>
        <name>heme b</name>
        <dbReference type="ChEBI" id="CHEBI:60344"/>
    </ligand>
    <ligandPart>
        <name>Fe</name>
        <dbReference type="ChEBI" id="CHEBI:18248"/>
    </ligandPart>
</feature>
<dbReference type="GO" id="GO:0042744">
    <property type="term" value="P:hydrogen peroxide catabolic process"/>
    <property type="evidence" value="ECO:0007669"/>
    <property type="project" value="UniProtKB-KW"/>
</dbReference>
<evidence type="ECO:0000256" key="11">
    <source>
        <dbReference type="ARBA" id="ARBA00023180"/>
    </source>
</evidence>
<sequence length="388" mass="40848">MASDLSGVAQWRLGVRWVTMDSCRRTTLSGVVVASMAERPSKVDASVSDLRMDRWVKEVTAIAACACATCAAVANAQLSENYYGSSCPAALLTIRTPVATAVLLDRRMGASLLRLYFHDCFVQASPQDLPLLFPWSSFNIGCDASVLLDDTPSFTGEKGAGPNAGSLRGFEVIDRIKLLLELICPGTVSCADILAVAAHDAVVHLGGPSWTVLLGRRDATTASASLANSDLPGPNSNLNDLLAAFSKKGLSSTDMVALSGGHTIGRAQCQNYRNRIYADTDIDGTFAASLRGDCPQGGGNDGNLAPLDASSPDYFDNSYFSGLLSHRGLLHSDQALYDGGSTDGLVRSYASNNDQFGSDFAAAMVKLGNLGVLTGAYGEIRVNCRAVN</sequence>
<dbReference type="GO" id="GO:0046872">
    <property type="term" value="F:metal ion binding"/>
    <property type="evidence" value="ECO:0007669"/>
    <property type="project" value="UniProtKB-UniRule"/>
</dbReference>
<keyword evidence="4 19" id="KW-0575">Peroxidase</keyword>
<feature type="disulfide bond" evidence="18">
    <location>
        <begin position="269"/>
        <end position="294"/>
    </location>
</feature>
<evidence type="ECO:0000256" key="19">
    <source>
        <dbReference type="RuleBase" id="RU362060"/>
    </source>
</evidence>
<feature type="binding site" evidence="16">
    <location>
        <position position="316"/>
    </location>
    <ligand>
        <name>Ca(2+)</name>
        <dbReference type="ChEBI" id="CHEBI:29108"/>
        <label>2</label>
    </ligand>
</feature>
<keyword evidence="19" id="KW-0964">Secreted</keyword>
<dbReference type="PROSITE" id="PS50873">
    <property type="entry name" value="PEROXIDASE_4"/>
    <property type="match status" value="1"/>
</dbReference>
<feature type="binding site" evidence="16">
    <location>
        <position position="145"/>
    </location>
    <ligand>
        <name>Ca(2+)</name>
        <dbReference type="ChEBI" id="CHEBI:29108"/>
        <label>1</label>
    </ligand>
</feature>
<evidence type="ECO:0000256" key="16">
    <source>
        <dbReference type="PIRSR" id="PIRSR600823-3"/>
    </source>
</evidence>
<evidence type="ECO:0000256" key="13">
    <source>
        <dbReference type="ARBA" id="ARBA00023324"/>
    </source>
</evidence>
<feature type="binding site" evidence="15">
    <location>
        <position position="232"/>
    </location>
    <ligand>
        <name>substrate</name>
    </ligand>
</feature>
<evidence type="ECO:0000256" key="9">
    <source>
        <dbReference type="ARBA" id="ARBA00023004"/>
    </source>
</evidence>
<dbReference type="SUPFAM" id="SSF48113">
    <property type="entry name" value="Heme-dependent peroxidases"/>
    <property type="match status" value="1"/>
</dbReference>
<keyword evidence="7 16" id="KW-0106">Calcium</keyword>
<dbReference type="InterPro" id="IPR033905">
    <property type="entry name" value="Secretory_peroxidase"/>
</dbReference>
<evidence type="ECO:0000256" key="17">
    <source>
        <dbReference type="PIRSR" id="PIRSR600823-4"/>
    </source>
</evidence>
<feature type="binding site" evidence="16">
    <location>
        <position position="122"/>
    </location>
    <ligand>
        <name>Ca(2+)</name>
        <dbReference type="ChEBI" id="CHEBI:29108"/>
        <label>1</label>
    </ligand>
</feature>
<dbReference type="CDD" id="cd00693">
    <property type="entry name" value="secretory_peroxidase"/>
    <property type="match status" value="1"/>
</dbReference>